<organism evidence="2 3">
    <name type="scientific">Mytilus edulis</name>
    <name type="common">Blue mussel</name>
    <dbReference type="NCBI Taxonomy" id="6550"/>
    <lineage>
        <taxon>Eukaryota</taxon>
        <taxon>Metazoa</taxon>
        <taxon>Spiralia</taxon>
        <taxon>Lophotrochozoa</taxon>
        <taxon>Mollusca</taxon>
        <taxon>Bivalvia</taxon>
        <taxon>Autobranchia</taxon>
        <taxon>Pteriomorphia</taxon>
        <taxon>Mytilida</taxon>
        <taxon>Mytiloidea</taxon>
        <taxon>Mytilidae</taxon>
        <taxon>Mytilinae</taxon>
        <taxon>Mytilus</taxon>
    </lineage>
</organism>
<dbReference type="OrthoDB" id="5988093at2759"/>
<dbReference type="Proteomes" id="UP000683360">
    <property type="component" value="Unassembled WGS sequence"/>
</dbReference>
<accession>A0A8S3R4A7</accession>
<proteinExistence type="predicted"/>
<evidence type="ECO:0000256" key="1">
    <source>
        <dbReference type="SAM" id="MobiDB-lite"/>
    </source>
</evidence>
<comment type="caution">
    <text evidence="2">The sequence shown here is derived from an EMBL/GenBank/DDBJ whole genome shotgun (WGS) entry which is preliminary data.</text>
</comment>
<reference evidence="2" key="1">
    <citation type="submission" date="2021-03" db="EMBL/GenBank/DDBJ databases">
        <authorList>
            <person name="Bekaert M."/>
        </authorList>
    </citation>
    <scope>NUCLEOTIDE SEQUENCE</scope>
</reference>
<feature type="region of interest" description="Disordered" evidence="1">
    <location>
        <begin position="95"/>
        <end position="121"/>
    </location>
</feature>
<evidence type="ECO:0000313" key="2">
    <source>
        <dbReference type="EMBL" id="CAG2203568.1"/>
    </source>
</evidence>
<dbReference type="AlphaFoldDB" id="A0A8S3R4A7"/>
<dbReference type="EMBL" id="CAJPWZ010000923">
    <property type="protein sequence ID" value="CAG2203568.1"/>
    <property type="molecule type" value="Genomic_DNA"/>
</dbReference>
<keyword evidence="3" id="KW-1185">Reference proteome</keyword>
<name>A0A8S3R4A7_MYTED</name>
<protein>
    <submittedName>
        <fullName evidence="2">Uncharacterized protein</fullName>
    </submittedName>
</protein>
<evidence type="ECO:0000313" key="3">
    <source>
        <dbReference type="Proteomes" id="UP000683360"/>
    </source>
</evidence>
<sequence length="344" mass="39661">MLLDKELCDFSSEMYLDLIMTFNNAIEFEETNKFSEEEDLRTLDVDQLTNRLEKSLSVSIDKVEKMLDRHLEASDIVRLCHIGIEIANAKCGSLSLAESDDSSPNETQSDENTAKTPIQSSIQIDLERRKREMEHSSHTGHLKVYGAVNFYLNYKPINNNKMPPGNRAPNYDYKVQNAVDLSKLFLETSMAHYKGFDESCDSSALLGIIVNTDKFPANVQIAAKDVRQEIRNRWTHCDFTEWNSDMYNWSLQKIEDFIYLLQLNKPEESQAIRDLNKWKTNGINYLGDTTLGLELVNDIRREITSIMEVEMIICKSADREFSTVYTKLTEIGNRLNKHDKRISS</sequence>
<gene>
    <name evidence="2" type="ORF">MEDL_18077</name>
</gene>
<feature type="compositionally biased region" description="Polar residues" evidence="1">
    <location>
        <begin position="104"/>
        <end position="121"/>
    </location>
</feature>